<proteinExistence type="inferred from homology"/>
<keyword evidence="4" id="KW-1185">Reference proteome</keyword>
<sequence>MLSLALFRFGSCDRPKFSKSYHLSGTWSIPYWQMRMPFVVDTKDGYAQSDISYDHLQHEIHFLKDRAYSIQTSPDGLHCSFSMSDHEEDSFVEYLPDLTDEATWEDYGEHSVLGKKVHGYIKKTENNYKYIFYVDATTNMPVRYHQFGQSIRHSHPAEYILDIVEYSPFPNETNFMVPVMKCLNRSDSGPRLNKFAGDISMQRKRPIQKDYQCKPLTPSSDIKIDGIKEFSWRNYKGVVQVVRDQANCGSCWAQSAGEAISSQISLHSKGNFTVSIQQIMDCVWNEGHTGSDGSYACAGGEGYDAYGKLAELQLNLTTEEEYPYLGVSGHCQKNFGKTIGKVTGCYQIMRDSSNKDINVLRALYKYGPLMIYIRAGTAPFVAYTGGSFNNHEVCGGIDDHDKTDHGVLLTGWKTIDGVIHYEIMNSWSTFWGEEGFAYISSENDCGVPVMPLLPLVEINYDL</sequence>
<reference evidence="3" key="1">
    <citation type="submission" date="2006-10" db="EMBL/GenBank/DDBJ databases">
        <authorList>
            <person name="Amadeo P."/>
            <person name="Zhao Q."/>
            <person name="Wortman J."/>
            <person name="Fraser-Liggett C."/>
            <person name="Carlton J."/>
        </authorList>
    </citation>
    <scope>NUCLEOTIDE SEQUENCE</scope>
    <source>
        <strain evidence="3">G3</strain>
    </source>
</reference>
<dbReference type="GO" id="GO:0005764">
    <property type="term" value="C:lysosome"/>
    <property type="evidence" value="ECO:0000318"/>
    <property type="project" value="GO_Central"/>
</dbReference>
<dbReference type="PANTHER" id="PTHR12411">
    <property type="entry name" value="CYSTEINE PROTEASE FAMILY C1-RELATED"/>
    <property type="match status" value="1"/>
</dbReference>
<dbReference type="PROSITE" id="PS00139">
    <property type="entry name" value="THIOL_PROTEASE_CYS"/>
    <property type="match status" value="1"/>
</dbReference>
<dbReference type="SMART" id="SM00645">
    <property type="entry name" value="Pept_C1"/>
    <property type="match status" value="1"/>
</dbReference>
<gene>
    <name evidence="3" type="ORF">TVAG_040870</name>
</gene>
<dbReference type="AlphaFoldDB" id="A2EWP9"/>
<dbReference type="Gene3D" id="3.90.70.10">
    <property type="entry name" value="Cysteine proteinases"/>
    <property type="match status" value="1"/>
</dbReference>
<feature type="domain" description="Peptidase C1A papain C-terminal" evidence="2">
    <location>
        <begin position="226"/>
        <end position="455"/>
    </location>
</feature>
<accession>A2EWP9</accession>
<dbReference type="SUPFAM" id="SSF54001">
    <property type="entry name" value="Cysteine proteinases"/>
    <property type="match status" value="1"/>
</dbReference>
<dbReference type="GO" id="GO:0004197">
    <property type="term" value="F:cysteine-type endopeptidase activity"/>
    <property type="evidence" value="ECO:0000318"/>
    <property type="project" value="GO_Central"/>
</dbReference>
<dbReference type="RefSeq" id="XP_001315160.1">
    <property type="nucleotide sequence ID" value="XM_001315125.1"/>
</dbReference>
<dbReference type="KEGG" id="tva:4760777"/>
<dbReference type="SMR" id="A2EWP9"/>
<dbReference type="CDD" id="cd02248">
    <property type="entry name" value="Peptidase_C1A"/>
    <property type="match status" value="1"/>
</dbReference>
<dbReference type="Proteomes" id="UP000001542">
    <property type="component" value="Unassembled WGS sequence"/>
</dbReference>
<organism evidence="3 4">
    <name type="scientific">Trichomonas vaginalis (strain ATCC PRA-98 / G3)</name>
    <dbReference type="NCBI Taxonomy" id="412133"/>
    <lineage>
        <taxon>Eukaryota</taxon>
        <taxon>Metamonada</taxon>
        <taxon>Parabasalia</taxon>
        <taxon>Trichomonadida</taxon>
        <taxon>Trichomonadidae</taxon>
        <taxon>Trichomonas</taxon>
    </lineage>
</organism>
<dbReference type="InParanoid" id="A2EWP9"/>
<protein>
    <submittedName>
        <fullName evidence="3">Clan CA, family C1, cathepsin L-like cysteine peptidase</fullName>
    </submittedName>
</protein>
<dbReference type="InterPro" id="IPR039417">
    <property type="entry name" value="Peptidase_C1A_papain-like"/>
</dbReference>
<evidence type="ECO:0000313" key="4">
    <source>
        <dbReference type="Proteomes" id="UP000001542"/>
    </source>
</evidence>
<dbReference type="OrthoDB" id="65740at2759"/>
<dbReference type="GO" id="GO:0005615">
    <property type="term" value="C:extracellular space"/>
    <property type="evidence" value="ECO:0000318"/>
    <property type="project" value="GO_Central"/>
</dbReference>
<name>A2EWP9_TRIV3</name>
<dbReference type="eggNOG" id="KOG1543">
    <property type="taxonomic scope" value="Eukaryota"/>
</dbReference>
<dbReference type="VEuPathDB" id="TrichDB:TVAG_040870"/>
<evidence type="ECO:0000313" key="3">
    <source>
        <dbReference type="EMBL" id="EAY02937.1"/>
    </source>
</evidence>
<dbReference type="VEuPathDB" id="TrichDB:TVAGG3_0569170"/>
<dbReference type="GO" id="GO:0051603">
    <property type="term" value="P:proteolysis involved in protein catabolic process"/>
    <property type="evidence" value="ECO:0000318"/>
    <property type="project" value="GO_Central"/>
</dbReference>
<dbReference type="InterPro" id="IPR013128">
    <property type="entry name" value="Peptidase_C1A"/>
</dbReference>
<dbReference type="Pfam" id="PF00112">
    <property type="entry name" value="Peptidase_C1"/>
    <property type="match status" value="1"/>
</dbReference>
<dbReference type="InterPro" id="IPR000169">
    <property type="entry name" value="Pept_cys_AS"/>
</dbReference>
<reference evidence="3" key="2">
    <citation type="journal article" date="2007" name="Science">
        <title>Draft genome sequence of the sexually transmitted pathogen Trichomonas vaginalis.</title>
        <authorList>
            <person name="Carlton J.M."/>
            <person name="Hirt R.P."/>
            <person name="Silva J.C."/>
            <person name="Delcher A.L."/>
            <person name="Schatz M."/>
            <person name="Zhao Q."/>
            <person name="Wortman J.R."/>
            <person name="Bidwell S.L."/>
            <person name="Alsmark U.C.M."/>
            <person name="Besteiro S."/>
            <person name="Sicheritz-Ponten T."/>
            <person name="Noel C.J."/>
            <person name="Dacks J.B."/>
            <person name="Foster P.G."/>
            <person name="Simillion C."/>
            <person name="Van de Peer Y."/>
            <person name="Miranda-Saavedra D."/>
            <person name="Barton G.J."/>
            <person name="Westrop G.D."/>
            <person name="Mueller S."/>
            <person name="Dessi D."/>
            <person name="Fiori P.L."/>
            <person name="Ren Q."/>
            <person name="Paulsen I."/>
            <person name="Zhang H."/>
            <person name="Bastida-Corcuera F.D."/>
            <person name="Simoes-Barbosa A."/>
            <person name="Brown M.T."/>
            <person name="Hayes R.D."/>
            <person name="Mukherjee M."/>
            <person name="Okumura C.Y."/>
            <person name="Schneider R."/>
            <person name="Smith A.J."/>
            <person name="Vanacova S."/>
            <person name="Villalvazo M."/>
            <person name="Haas B.J."/>
            <person name="Pertea M."/>
            <person name="Feldblyum T.V."/>
            <person name="Utterback T.R."/>
            <person name="Shu C.L."/>
            <person name="Osoegawa K."/>
            <person name="de Jong P.J."/>
            <person name="Hrdy I."/>
            <person name="Horvathova L."/>
            <person name="Zubacova Z."/>
            <person name="Dolezal P."/>
            <person name="Malik S.B."/>
            <person name="Logsdon J.M. Jr."/>
            <person name="Henze K."/>
            <person name="Gupta A."/>
            <person name="Wang C.C."/>
            <person name="Dunne R.L."/>
            <person name="Upcroft J.A."/>
            <person name="Upcroft P."/>
            <person name="White O."/>
            <person name="Salzberg S.L."/>
            <person name="Tang P."/>
            <person name="Chiu C.-H."/>
            <person name="Lee Y.-S."/>
            <person name="Embley T.M."/>
            <person name="Coombs G.H."/>
            <person name="Mottram J.C."/>
            <person name="Tachezy J."/>
            <person name="Fraser-Liggett C.M."/>
            <person name="Johnson P.J."/>
        </authorList>
    </citation>
    <scope>NUCLEOTIDE SEQUENCE [LARGE SCALE GENOMIC DNA]</scope>
    <source>
        <strain evidence="3">G3</strain>
    </source>
</reference>
<dbReference type="STRING" id="5722.A2EWP9"/>
<dbReference type="InterPro" id="IPR000668">
    <property type="entry name" value="Peptidase_C1A_C"/>
</dbReference>
<evidence type="ECO:0000259" key="2">
    <source>
        <dbReference type="SMART" id="SM00645"/>
    </source>
</evidence>
<evidence type="ECO:0000256" key="1">
    <source>
        <dbReference type="ARBA" id="ARBA00008455"/>
    </source>
</evidence>
<dbReference type="EMBL" id="DS113520">
    <property type="protein sequence ID" value="EAY02937.1"/>
    <property type="molecule type" value="Genomic_DNA"/>
</dbReference>
<dbReference type="InterPro" id="IPR038765">
    <property type="entry name" value="Papain-like_cys_pep_sf"/>
</dbReference>
<comment type="similarity">
    <text evidence="1">Belongs to the peptidase C1 family.</text>
</comment>